<dbReference type="PANTHER" id="PTHR43283">
    <property type="entry name" value="BETA-LACTAMASE-RELATED"/>
    <property type="match status" value="1"/>
</dbReference>
<dbReference type="InterPro" id="IPR012338">
    <property type="entry name" value="Beta-lactam/transpept-like"/>
</dbReference>
<dbReference type="RefSeq" id="WP_046826858.1">
    <property type="nucleotide sequence ID" value="NZ_LBIA02000001.1"/>
</dbReference>
<gene>
    <name evidence="3" type="ORF">YH63_015250</name>
</gene>
<feature type="region of interest" description="Disordered" evidence="1">
    <location>
        <begin position="1"/>
        <end position="23"/>
    </location>
</feature>
<dbReference type="PANTHER" id="PTHR43283:SF3">
    <property type="entry name" value="BETA-LACTAMASE FAMILY PROTEIN (AFU_ORTHOLOGUE AFUA_5G07500)"/>
    <property type="match status" value="1"/>
</dbReference>
<organism evidence="3 4">
    <name type="scientific">Afipia massiliensis</name>
    <dbReference type="NCBI Taxonomy" id="211460"/>
    <lineage>
        <taxon>Bacteria</taxon>
        <taxon>Pseudomonadati</taxon>
        <taxon>Pseudomonadota</taxon>
        <taxon>Alphaproteobacteria</taxon>
        <taxon>Hyphomicrobiales</taxon>
        <taxon>Nitrobacteraceae</taxon>
        <taxon>Afipia</taxon>
    </lineage>
</organism>
<evidence type="ECO:0000259" key="2">
    <source>
        <dbReference type="Pfam" id="PF00144"/>
    </source>
</evidence>
<dbReference type="InterPro" id="IPR050789">
    <property type="entry name" value="Diverse_Enzym_Activities"/>
</dbReference>
<dbReference type="STRING" id="211460.YH63_03760"/>
<evidence type="ECO:0000313" key="3">
    <source>
        <dbReference type="EMBL" id="TKT72674.1"/>
    </source>
</evidence>
<accession>A0A4U6BUX7</accession>
<dbReference type="EMBL" id="LBIA02000001">
    <property type="protein sequence ID" value="TKT72674.1"/>
    <property type="molecule type" value="Genomic_DNA"/>
</dbReference>
<dbReference type="Proteomes" id="UP000034832">
    <property type="component" value="Unassembled WGS sequence"/>
</dbReference>
<proteinExistence type="predicted"/>
<keyword evidence="3" id="KW-0378">Hydrolase</keyword>
<dbReference type="SUPFAM" id="SSF56601">
    <property type="entry name" value="beta-lactamase/transpeptidase-like"/>
    <property type="match status" value="1"/>
</dbReference>
<dbReference type="GO" id="GO:0016787">
    <property type="term" value="F:hydrolase activity"/>
    <property type="evidence" value="ECO:0007669"/>
    <property type="project" value="UniProtKB-KW"/>
</dbReference>
<comment type="caution">
    <text evidence="3">The sequence shown here is derived from an EMBL/GenBank/DDBJ whole genome shotgun (WGS) entry which is preliminary data.</text>
</comment>
<evidence type="ECO:0000313" key="4">
    <source>
        <dbReference type="Proteomes" id="UP000034832"/>
    </source>
</evidence>
<name>A0A4U6BUX7_9BRAD</name>
<dbReference type="OrthoDB" id="9808046at2"/>
<reference evidence="3" key="1">
    <citation type="submission" date="2019-04" db="EMBL/GenBank/DDBJ databases">
        <title>Whole genome sequencing of cave bacteria.</title>
        <authorList>
            <person name="Gan H.M."/>
            <person name="Barton H."/>
            <person name="Savka M.A."/>
        </authorList>
    </citation>
    <scope>NUCLEOTIDE SEQUENCE [LARGE SCALE GENOMIC DNA]</scope>
    <source>
        <strain evidence="3">LC387</strain>
    </source>
</reference>
<dbReference type="Gene3D" id="3.40.710.10">
    <property type="entry name" value="DD-peptidase/beta-lactamase superfamily"/>
    <property type="match status" value="1"/>
</dbReference>
<sequence>MNVHATPSAAKATPALPSAKPETIGLSAQRLQRMRDAFQREIDKGTTPGVVSMVARRGQIGWFEAQGKQDPAGSTAMATNSIFRIFSMTKPLVSLGIMMLVEDGHLLLNDPLAKYIPEFGSQKVGVERNGALEFALPVHPITIQDLLRHTSGISYEITGAGMVQRMYAKAKTFRRDITNEEHAKLIASMPLMCQPGTEWNYSRSTDILGRVLEVVSGKLLSAFLSERILSPLQMNETGFHTAQDNKSRIAQPFPADPWTGDKVALFDPLEVAKMESGGGGLVSTAMDYARFCQMLLNGGTLDGNRVIGRTTLAFMASNHLAANVKVESHLLPPGHGFGLGFAVRTDAGMAPYAGSVGQFFWSGVAGTFFWIDPQEDLFAIFLSQGPGQREYFRTLVRSLVYAAVE</sequence>
<dbReference type="InterPro" id="IPR001466">
    <property type="entry name" value="Beta-lactam-related"/>
</dbReference>
<protein>
    <submittedName>
        <fullName evidence="3">Serine hydrolase</fullName>
    </submittedName>
</protein>
<evidence type="ECO:0000256" key="1">
    <source>
        <dbReference type="SAM" id="MobiDB-lite"/>
    </source>
</evidence>
<dbReference type="Pfam" id="PF00144">
    <property type="entry name" value="Beta-lactamase"/>
    <property type="match status" value="1"/>
</dbReference>
<keyword evidence="4" id="KW-1185">Reference proteome</keyword>
<feature type="domain" description="Beta-lactamase-related" evidence="2">
    <location>
        <begin position="35"/>
        <end position="389"/>
    </location>
</feature>
<dbReference type="AlphaFoldDB" id="A0A4U6BUX7"/>